<dbReference type="PANTHER" id="PTHR32419">
    <property type="entry name" value="GLUTATHIONYL-HYDROQUINONE REDUCTASE"/>
    <property type="match status" value="1"/>
</dbReference>
<dbReference type="GO" id="GO:0004364">
    <property type="term" value="F:glutathione transferase activity"/>
    <property type="evidence" value="ECO:0007669"/>
    <property type="project" value="InterPro"/>
</dbReference>
<dbReference type="InterPro" id="IPR036249">
    <property type="entry name" value="Thioredoxin-like_sf"/>
</dbReference>
<dbReference type="Pfam" id="PF13410">
    <property type="entry name" value="GST_C_2"/>
    <property type="match status" value="1"/>
</dbReference>
<evidence type="ECO:0000313" key="6">
    <source>
        <dbReference type="Proteomes" id="UP000001317"/>
    </source>
</evidence>
<dbReference type="CDD" id="cd03190">
    <property type="entry name" value="GST_C_Omega_like"/>
    <property type="match status" value="1"/>
</dbReference>
<dbReference type="AlphaFoldDB" id="B0TJF4"/>
<dbReference type="RefSeq" id="WP_012277478.1">
    <property type="nucleotide sequence ID" value="NC_010334.1"/>
</dbReference>
<feature type="binding site" evidence="2">
    <location>
        <begin position="156"/>
        <end position="157"/>
    </location>
    <ligand>
        <name>glutathione</name>
        <dbReference type="ChEBI" id="CHEBI:57925"/>
    </ligand>
</feature>
<gene>
    <name evidence="5" type="ordered locus">Shal_2392</name>
</gene>
<keyword evidence="6" id="KW-1185">Reference proteome</keyword>
<reference evidence="5" key="1">
    <citation type="submission" date="2008-01" db="EMBL/GenBank/DDBJ databases">
        <title>Complete sequence of Shewanella halifaxensis HAW-EB4.</title>
        <authorList>
            <consortium name="US DOE Joint Genome Institute"/>
            <person name="Copeland A."/>
            <person name="Lucas S."/>
            <person name="Lapidus A."/>
            <person name="Glavina del Rio T."/>
            <person name="Dalin E."/>
            <person name="Tice H."/>
            <person name="Bruce D."/>
            <person name="Goodwin L."/>
            <person name="Pitluck S."/>
            <person name="Sims D."/>
            <person name="Brettin T."/>
            <person name="Detter J.C."/>
            <person name="Han C."/>
            <person name="Kuske C.R."/>
            <person name="Schmutz J."/>
            <person name="Larimer F."/>
            <person name="Land M."/>
            <person name="Hauser L."/>
            <person name="Kyrpides N."/>
            <person name="Kim E."/>
            <person name="Zhao J.-S."/>
            <person name="Richardson P."/>
        </authorList>
    </citation>
    <scope>NUCLEOTIDE SEQUENCE [LARGE SCALE GENOMIC DNA]</scope>
    <source>
        <strain evidence="5">HAW-EB4</strain>
    </source>
</reference>
<dbReference type="OrthoDB" id="9769158at2"/>
<evidence type="ECO:0000313" key="5">
    <source>
        <dbReference type="EMBL" id="ABZ76950.1"/>
    </source>
</evidence>
<feature type="binding site" evidence="2">
    <location>
        <begin position="138"/>
        <end position="141"/>
    </location>
    <ligand>
        <name>glutathione</name>
        <dbReference type="ChEBI" id="CHEBI:57925"/>
    </ligand>
</feature>
<feature type="site" description="Lowers pKa of active site Cys" evidence="3">
    <location>
        <position position="261"/>
    </location>
</feature>
<dbReference type="SUPFAM" id="SSF47616">
    <property type="entry name" value="GST C-terminal domain-like"/>
    <property type="match status" value="1"/>
</dbReference>
<proteinExistence type="predicted"/>
<dbReference type="Proteomes" id="UP000001317">
    <property type="component" value="Chromosome"/>
</dbReference>
<dbReference type="Pfam" id="PF13409">
    <property type="entry name" value="GST_N_2"/>
    <property type="match status" value="1"/>
</dbReference>
<sequence length="332" mass="38459">MGLLQNGQWVDQWYSTKDRDGQFQREESSFRHWITADGQPIKTGETPFKAEKGRYHLYVSLACPWAHRTLIFRVLKGLKDFISVIVVEPHMLGNGWEFAGRKQSKLAHHIIGADRDTLNQADYLYQIYQKAQANYNGRVTVPVLWDKQNQTIVSNESSEIIRMLNSEFDQLTGNELDFYPRHLRQQIDKLNNFIYSTINNGVYKAGFATTQTAYNQAYDALFDALDKIERILEDKRYLTGSDLTEADLRLFTTLIRFDAVYVGHFKTNMKRIVDYSNLQGYLKDIYQRPGVASTVNFEHIKQHYYFSHDTINPTRIVPNGPVLDLTSTHGRG</sequence>
<dbReference type="PIRSF" id="PIRSF015753">
    <property type="entry name" value="GST"/>
    <property type="match status" value="1"/>
</dbReference>
<accession>B0TJF4</accession>
<evidence type="ECO:0000256" key="3">
    <source>
        <dbReference type="PIRSR" id="PIRSR015753-3"/>
    </source>
</evidence>
<dbReference type="InterPro" id="IPR036282">
    <property type="entry name" value="Glutathione-S-Trfase_C_sf"/>
</dbReference>
<evidence type="ECO:0000259" key="4">
    <source>
        <dbReference type="PROSITE" id="PS50405"/>
    </source>
</evidence>
<feature type="binding site" evidence="2">
    <location>
        <position position="96"/>
    </location>
    <ligand>
        <name>glutathione</name>
        <dbReference type="ChEBI" id="CHEBI:57925"/>
    </ligand>
</feature>
<dbReference type="PANTHER" id="PTHR32419:SF6">
    <property type="entry name" value="GLUTATHIONE S-TRANSFERASE OMEGA-LIKE 1-RELATED"/>
    <property type="match status" value="1"/>
</dbReference>
<dbReference type="STRING" id="458817.Shal_2392"/>
<name>B0TJF4_SHEHH</name>
<dbReference type="InterPro" id="IPR016639">
    <property type="entry name" value="GST_Omega/GSH"/>
</dbReference>
<feature type="active site" description="Nucleophile" evidence="1">
    <location>
        <position position="63"/>
    </location>
</feature>
<dbReference type="InterPro" id="IPR040079">
    <property type="entry name" value="Glutathione_S-Trfase"/>
</dbReference>
<dbReference type="SFLD" id="SFLDS00019">
    <property type="entry name" value="Glutathione_Transferase_(cytos"/>
    <property type="match status" value="1"/>
</dbReference>
<dbReference type="HOGENOM" id="CLU_037263_0_1_6"/>
<dbReference type="InterPro" id="IPR047047">
    <property type="entry name" value="GST_Omega-like_C"/>
</dbReference>
<dbReference type="InterPro" id="IPR010987">
    <property type="entry name" value="Glutathione-S-Trfase_C-like"/>
</dbReference>
<dbReference type="FunFam" id="3.40.30.10:FF:000058">
    <property type="entry name" value="Glutathione S-transferase, omega"/>
    <property type="match status" value="1"/>
</dbReference>
<dbReference type="PROSITE" id="PS50405">
    <property type="entry name" value="GST_CTER"/>
    <property type="match status" value="1"/>
</dbReference>
<protein>
    <submittedName>
        <fullName evidence="5">Glutathione S-transferase, C-terminal domain</fullName>
    </submittedName>
</protein>
<evidence type="ECO:0000256" key="1">
    <source>
        <dbReference type="PIRSR" id="PIRSR015753-1"/>
    </source>
</evidence>
<feature type="site" description="Lowers pKa of active site Cys" evidence="3">
    <location>
        <position position="304"/>
    </location>
</feature>
<dbReference type="Gene3D" id="1.20.1050.10">
    <property type="match status" value="1"/>
</dbReference>
<dbReference type="SFLD" id="SFLDG01148">
    <property type="entry name" value="Xi_(cytGST)"/>
    <property type="match status" value="1"/>
</dbReference>
<feature type="domain" description="GST C-terminal" evidence="4">
    <location>
        <begin position="180"/>
        <end position="304"/>
    </location>
</feature>
<dbReference type="SFLD" id="SFLDG01206">
    <property type="entry name" value="Xi.1"/>
    <property type="match status" value="1"/>
</dbReference>
<dbReference type="eggNOG" id="COG0435">
    <property type="taxonomic scope" value="Bacteria"/>
</dbReference>
<feature type="active site" description="Proton donor/acceptor" evidence="1">
    <location>
        <position position="203"/>
    </location>
</feature>
<evidence type="ECO:0000256" key="2">
    <source>
        <dbReference type="PIRSR" id="PIRSR015753-2"/>
    </source>
</evidence>
<dbReference type="GO" id="GO:0005737">
    <property type="term" value="C:cytoplasm"/>
    <property type="evidence" value="ECO:0007669"/>
    <property type="project" value="TreeGrafter"/>
</dbReference>
<dbReference type="EMBL" id="CP000931">
    <property type="protein sequence ID" value="ABZ76950.1"/>
    <property type="molecule type" value="Genomic_DNA"/>
</dbReference>
<dbReference type="SUPFAM" id="SSF52833">
    <property type="entry name" value="Thioredoxin-like"/>
    <property type="match status" value="1"/>
</dbReference>
<dbReference type="InterPro" id="IPR004045">
    <property type="entry name" value="Glutathione_S-Trfase_N"/>
</dbReference>
<organism evidence="5 6">
    <name type="scientific">Shewanella halifaxensis (strain HAW-EB4)</name>
    <dbReference type="NCBI Taxonomy" id="458817"/>
    <lineage>
        <taxon>Bacteria</taxon>
        <taxon>Pseudomonadati</taxon>
        <taxon>Pseudomonadota</taxon>
        <taxon>Gammaproteobacteria</taxon>
        <taxon>Alteromonadales</taxon>
        <taxon>Shewanellaceae</taxon>
        <taxon>Shewanella</taxon>
    </lineage>
</organism>
<dbReference type="Gene3D" id="3.40.30.10">
    <property type="entry name" value="Glutaredoxin"/>
    <property type="match status" value="1"/>
</dbReference>
<dbReference type="KEGG" id="shl:Shal_2392"/>